<reference evidence="1 2" key="1">
    <citation type="journal article" date="2022" name="Nat. Ecol. Evol.">
        <title>A masculinizing supergene underlies an exaggerated male reproductive morph in a spider.</title>
        <authorList>
            <person name="Hendrickx F."/>
            <person name="De Corte Z."/>
            <person name="Sonet G."/>
            <person name="Van Belleghem S.M."/>
            <person name="Kostlbacher S."/>
            <person name="Vangestel C."/>
        </authorList>
    </citation>
    <scope>NUCLEOTIDE SEQUENCE [LARGE SCALE GENOMIC DNA]</scope>
    <source>
        <strain evidence="1">W744_W776</strain>
    </source>
</reference>
<name>A0AAV6TEK5_9ARAC</name>
<dbReference type="AlphaFoldDB" id="A0AAV6TEK5"/>
<protein>
    <submittedName>
        <fullName evidence="1">Uncharacterized protein</fullName>
    </submittedName>
</protein>
<feature type="non-terminal residue" evidence="1">
    <location>
        <position position="43"/>
    </location>
</feature>
<keyword evidence="2" id="KW-1185">Reference proteome</keyword>
<dbReference type="Proteomes" id="UP000827092">
    <property type="component" value="Unassembled WGS sequence"/>
</dbReference>
<dbReference type="EMBL" id="JAFNEN010005857">
    <property type="protein sequence ID" value="KAG8159493.1"/>
    <property type="molecule type" value="Genomic_DNA"/>
</dbReference>
<comment type="caution">
    <text evidence="1">The sequence shown here is derived from an EMBL/GenBank/DDBJ whole genome shotgun (WGS) entry which is preliminary data.</text>
</comment>
<accession>A0AAV6TEK5</accession>
<organism evidence="1 2">
    <name type="scientific">Oedothorax gibbosus</name>
    <dbReference type="NCBI Taxonomy" id="931172"/>
    <lineage>
        <taxon>Eukaryota</taxon>
        <taxon>Metazoa</taxon>
        <taxon>Ecdysozoa</taxon>
        <taxon>Arthropoda</taxon>
        <taxon>Chelicerata</taxon>
        <taxon>Arachnida</taxon>
        <taxon>Araneae</taxon>
        <taxon>Araneomorphae</taxon>
        <taxon>Entelegynae</taxon>
        <taxon>Araneoidea</taxon>
        <taxon>Linyphiidae</taxon>
        <taxon>Erigoninae</taxon>
        <taxon>Oedothorax</taxon>
    </lineage>
</organism>
<sequence>MTRRCESNPAQCEKNRRFGHLVHVLGRETSGAKLPSVGLRLNT</sequence>
<evidence type="ECO:0000313" key="1">
    <source>
        <dbReference type="EMBL" id="KAG8159493.1"/>
    </source>
</evidence>
<proteinExistence type="predicted"/>
<gene>
    <name evidence="1" type="ORF">JTE90_015058</name>
</gene>
<evidence type="ECO:0000313" key="2">
    <source>
        <dbReference type="Proteomes" id="UP000827092"/>
    </source>
</evidence>